<dbReference type="AlphaFoldDB" id="A0A844SU08"/>
<dbReference type="GO" id="GO:0004252">
    <property type="term" value="F:serine-type endopeptidase activity"/>
    <property type="evidence" value="ECO:0007669"/>
    <property type="project" value="InterPro"/>
</dbReference>
<dbReference type="EMBL" id="WQNF01000030">
    <property type="protein sequence ID" value="MVT69456.1"/>
    <property type="molecule type" value="Genomic_DNA"/>
</dbReference>
<dbReference type="InterPro" id="IPR034074">
    <property type="entry name" value="Y4bN_pept_dom"/>
</dbReference>
<evidence type="ECO:0000259" key="1">
    <source>
        <dbReference type="Pfam" id="PF00082"/>
    </source>
</evidence>
<feature type="domain" description="Peptidase S8/S53" evidence="1">
    <location>
        <begin position="349"/>
        <end position="626"/>
    </location>
</feature>
<dbReference type="Proteomes" id="UP000436468">
    <property type="component" value="Unassembled WGS sequence"/>
</dbReference>
<name>A0A844SU08_9BRAD</name>
<dbReference type="Pfam" id="PF00082">
    <property type="entry name" value="Peptidase_S8"/>
    <property type="match status" value="1"/>
</dbReference>
<proteinExistence type="predicted"/>
<reference evidence="2 3" key="1">
    <citation type="submission" date="2019-12" db="EMBL/GenBank/DDBJ databases">
        <title>Draft genome sequences Bradyrhizobium cajani AMBPC1010, Bradyrhizobium pachyrhizi AMBPC1040 and Bradyrhizobium yuanmingense ALSPC3051, three plant growth promoting strains isolated from nodules of Cajanus cajan L. in Dominican Republic.</title>
        <authorList>
            <person name="Flores-Felix J.D."/>
            <person name="Araujo J."/>
            <person name="Diaz-Alcantara C."/>
            <person name="Gonzalez-Andres F."/>
            <person name="Velazquez E."/>
        </authorList>
    </citation>
    <scope>NUCLEOTIDE SEQUENCE [LARGE SCALE GENOMIC DNA]</scope>
    <source>
        <strain evidence="2 3">1040</strain>
    </source>
</reference>
<evidence type="ECO:0000313" key="2">
    <source>
        <dbReference type="EMBL" id="MVT69456.1"/>
    </source>
</evidence>
<comment type="caution">
    <text evidence="2">The sequence shown here is derived from an EMBL/GenBank/DDBJ whole genome shotgun (WGS) entry which is preliminary data.</text>
</comment>
<protein>
    <submittedName>
        <fullName evidence="2">S8 family serine peptidase</fullName>
    </submittedName>
</protein>
<dbReference type="InterPro" id="IPR000209">
    <property type="entry name" value="Peptidase_S8/S53_dom"/>
</dbReference>
<dbReference type="CDD" id="cd04847">
    <property type="entry name" value="Peptidases_S8_Subtilisin_like_2"/>
    <property type="match status" value="1"/>
</dbReference>
<accession>A0A844SU08</accession>
<gene>
    <name evidence="2" type="ORF">GPL21_30645</name>
</gene>
<keyword evidence="3" id="KW-1185">Reference proteome</keyword>
<dbReference type="GO" id="GO:0006508">
    <property type="term" value="P:proteolysis"/>
    <property type="evidence" value="ECO:0007669"/>
    <property type="project" value="InterPro"/>
</dbReference>
<dbReference type="SUPFAM" id="SSF52743">
    <property type="entry name" value="Subtilisin-like"/>
    <property type="match status" value="1"/>
</dbReference>
<sequence length="836" mass="91044">MASPVQIILNPNNFSEDRDKPGGGGPKTDFFLDDDIGFVAHRQNVLKQLADVRAGLQRQAPTFGPVGFVKVILRRKAWAKSHRPLHVLFSERRTRLVGNLDLGELIVEATPQALAEIEAEVARAEDHTQRRFNERTKKMEAVPTPRRSETGAIDSVELYGAGDRRQFDLDQAVVWLSNPKTGGQYEVELFEIPPVPANYDIAGFRRQLFESFTAGLQHLGTGLDVHALPRRVGSEQPTYAVRLEQSAQPPIVRMLPSVGERGRAIAPFDPNRDRHARLVKFLESHPLVKKIELPGVVVRSEGVVRTRPQTATIQQRDRAKAWPRVGVIDGGISDAALGDWVVGRWDPLAAQDMDHGHGTFIGGILVAGSAMNGPQTSTDADGVELYDIAVYPNSDNAFANYYRDLTGFLDEVENAVAEAKAQHGVRVFNFSMNVQVLVSAGHYSKVAGRLDHIADTHDVLIFISAGNLNASAGRPEWPATPDMALQLMAASQNDGIQVPAESARNVSVGALNPAGLGAHSVDHAPARYSRRGPGLRALVKPDFAFTGGSGTPMQPLGHGLYSVAPNGSLADSCGTSYATPFIAKQAAILDSEIEGEVSRETLVALLTHHAQIPLPLSDKTLNVIARQLCGHGMTAPVASVLEGGNHQITLVFATRLEKDRQMNFRFSWPSCLVGPGNACRGSARLTLVSSPPLDQRFGAEFTRINVEAALQQEQISRGGEVSWKGQLKPLYLPISGIEHPYEAERVEHGMKWSPVKTSGATMPKGRGASTNWRLVVSYLSRTDNDEMPDEGVPFTAILTISDPKMEQPVFQVMRQQLLQSVQIADIRTAARVVSRV</sequence>
<organism evidence="2 3">
    <name type="scientific">Bradyrhizobium pachyrhizi</name>
    <dbReference type="NCBI Taxonomy" id="280333"/>
    <lineage>
        <taxon>Bacteria</taxon>
        <taxon>Pseudomonadati</taxon>
        <taxon>Pseudomonadota</taxon>
        <taxon>Alphaproteobacteria</taxon>
        <taxon>Hyphomicrobiales</taxon>
        <taxon>Nitrobacteraceae</taxon>
        <taxon>Bradyrhizobium</taxon>
    </lineage>
</organism>
<dbReference type="Gene3D" id="3.40.50.200">
    <property type="entry name" value="Peptidase S8/S53 domain"/>
    <property type="match status" value="1"/>
</dbReference>
<dbReference type="InterPro" id="IPR036852">
    <property type="entry name" value="Peptidase_S8/S53_dom_sf"/>
</dbReference>
<evidence type="ECO:0000313" key="3">
    <source>
        <dbReference type="Proteomes" id="UP000436468"/>
    </source>
</evidence>